<dbReference type="GO" id="GO:0032869">
    <property type="term" value="P:cellular response to insulin stimulus"/>
    <property type="evidence" value="ECO:0007669"/>
    <property type="project" value="TreeGrafter"/>
</dbReference>
<dbReference type="InterPro" id="IPR031315">
    <property type="entry name" value="LNS2/PITP"/>
</dbReference>
<comment type="caution">
    <text evidence="5">The sequence shown here is derived from an EMBL/GenBank/DDBJ whole genome shotgun (WGS) entry which is preliminary data.</text>
</comment>
<proteinExistence type="inferred from homology"/>
<comment type="catalytic activity">
    <reaction evidence="1">
        <text>a 1,2-diacyl-sn-glycero-3-phosphate + H2O = a 1,2-diacyl-sn-glycerol + phosphate</text>
        <dbReference type="Rhea" id="RHEA:27429"/>
        <dbReference type="ChEBI" id="CHEBI:15377"/>
        <dbReference type="ChEBI" id="CHEBI:17815"/>
        <dbReference type="ChEBI" id="CHEBI:43474"/>
        <dbReference type="ChEBI" id="CHEBI:58608"/>
        <dbReference type="EC" id="3.1.3.4"/>
    </reaction>
    <physiologicalReaction direction="left-to-right" evidence="1">
        <dbReference type="Rhea" id="RHEA:27430"/>
    </physiologicalReaction>
</comment>
<dbReference type="InterPro" id="IPR036412">
    <property type="entry name" value="HAD-like_sf"/>
</dbReference>
<dbReference type="GO" id="GO:0005634">
    <property type="term" value="C:nucleus"/>
    <property type="evidence" value="ECO:0007669"/>
    <property type="project" value="TreeGrafter"/>
</dbReference>
<evidence type="ECO:0000259" key="4">
    <source>
        <dbReference type="SMART" id="SM00775"/>
    </source>
</evidence>
<evidence type="ECO:0000256" key="1">
    <source>
        <dbReference type="ARBA" id="ARBA00001180"/>
    </source>
</evidence>
<name>A0A8E0RSV2_9TREM</name>
<evidence type="ECO:0000313" key="5">
    <source>
        <dbReference type="EMBL" id="KAA0192615.1"/>
    </source>
</evidence>
<dbReference type="GO" id="GO:0019432">
    <property type="term" value="P:triglyceride biosynthetic process"/>
    <property type="evidence" value="ECO:0007669"/>
    <property type="project" value="TreeGrafter"/>
</dbReference>
<reference evidence="5" key="1">
    <citation type="submission" date="2019-05" db="EMBL/GenBank/DDBJ databases">
        <title>Annotation for the trematode Fasciolopsis buski.</title>
        <authorList>
            <person name="Choi Y.-J."/>
        </authorList>
    </citation>
    <scope>NUCLEOTIDE SEQUENCE</scope>
    <source>
        <strain evidence="5">HT</strain>
        <tissue evidence="5">Whole worm</tissue>
    </source>
</reference>
<dbReference type="InterPro" id="IPR007651">
    <property type="entry name" value="Lipin_N"/>
</dbReference>
<dbReference type="GO" id="GO:0003713">
    <property type="term" value="F:transcription coactivator activity"/>
    <property type="evidence" value="ECO:0007669"/>
    <property type="project" value="TreeGrafter"/>
</dbReference>
<dbReference type="GO" id="GO:0009062">
    <property type="term" value="P:fatty acid catabolic process"/>
    <property type="evidence" value="ECO:0007669"/>
    <property type="project" value="TreeGrafter"/>
</dbReference>
<evidence type="ECO:0000256" key="3">
    <source>
        <dbReference type="SAM" id="MobiDB-lite"/>
    </source>
</evidence>
<dbReference type="Proteomes" id="UP000728185">
    <property type="component" value="Unassembled WGS sequence"/>
</dbReference>
<feature type="domain" description="LNS2/PITP" evidence="4">
    <location>
        <begin position="487"/>
        <end position="649"/>
    </location>
</feature>
<keyword evidence="6" id="KW-1185">Reference proteome</keyword>
<dbReference type="SMART" id="SM00775">
    <property type="entry name" value="LNS2"/>
    <property type="match status" value="1"/>
</dbReference>
<dbReference type="InterPro" id="IPR023214">
    <property type="entry name" value="HAD_sf"/>
</dbReference>
<dbReference type="InterPro" id="IPR026058">
    <property type="entry name" value="LIPIN"/>
</dbReference>
<accession>A0A8E0RSV2</accession>
<dbReference type="PANTHER" id="PTHR12181">
    <property type="entry name" value="LIPIN"/>
    <property type="match status" value="1"/>
</dbReference>
<dbReference type="GO" id="GO:0045944">
    <property type="term" value="P:positive regulation of transcription by RNA polymerase II"/>
    <property type="evidence" value="ECO:0007669"/>
    <property type="project" value="TreeGrafter"/>
</dbReference>
<dbReference type="GO" id="GO:0008195">
    <property type="term" value="F:phosphatidate phosphatase activity"/>
    <property type="evidence" value="ECO:0007669"/>
    <property type="project" value="UniProtKB-EC"/>
</dbReference>
<dbReference type="InterPro" id="IPR013209">
    <property type="entry name" value="LNS2"/>
</dbReference>
<dbReference type="AlphaFoldDB" id="A0A8E0RSV2"/>
<dbReference type="PANTHER" id="PTHR12181:SF12">
    <property type="entry name" value="PHOSPHATIDATE PHOSPHATASE"/>
    <property type="match status" value="1"/>
</dbReference>
<protein>
    <submittedName>
        <fullName evidence="5">Phosphatidate phosphatase LPIN1</fullName>
    </submittedName>
</protein>
<organism evidence="5 6">
    <name type="scientific">Fasciolopsis buskii</name>
    <dbReference type="NCBI Taxonomy" id="27845"/>
    <lineage>
        <taxon>Eukaryota</taxon>
        <taxon>Metazoa</taxon>
        <taxon>Spiralia</taxon>
        <taxon>Lophotrochozoa</taxon>
        <taxon>Platyhelminthes</taxon>
        <taxon>Trematoda</taxon>
        <taxon>Digenea</taxon>
        <taxon>Plagiorchiida</taxon>
        <taxon>Echinostomata</taxon>
        <taxon>Echinostomatoidea</taxon>
        <taxon>Fasciolidae</taxon>
        <taxon>Fasciolopsis</taxon>
    </lineage>
</organism>
<dbReference type="OrthoDB" id="4567at2759"/>
<dbReference type="Pfam" id="PF04571">
    <property type="entry name" value="Lipin_N"/>
    <property type="match status" value="1"/>
</dbReference>
<gene>
    <name evidence="5" type="ORF">FBUS_01772</name>
</gene>
<feature type="compositionally biased region" description="Polar residues" evidence="3">
    <location>
        <begin position="664"/>
        <end position="680"/>
    </location>
</feature>
<dbReference type="Gene3D" id="3.40.50.1000">
    <property type="entry name" value="HAD superfamily/HAD-like"/>
    <property type="match status" value="1"/>
</dbReference>
<dbReference type="SUPFAM" id="SSF56784">
    <property type="entry name" value="HAD-like"/>
    <property type="match status" value="1"/>
</dbReference>
<comment type="similarity">
    <text evidence="2">Belongs to the lipin family.</text>
</comment>
<evidence type="ECO:0000313" key="6">
    <source>
        <dbReference type="Proteomes" id="UP000728185"/>
    </source>
</evidence>
<sequence length="736" mass="83404">MNYLGRLLSTAHSCYRDLNGANITGAIDIIVVKQPNGTYKSTPFHVRFGKMGVLWPRAHKVEIFINKELVPHLHMRIGPTGHAYFERQVSAHVSFDSNYLYLASFPVGILLQINIPLDTGRCHNDSSVGSDADDVVRSPEEMKDDQITLCDVPGTLNLADEVFHLEGCDIHAIKRKNAWRLCACVYVLRITRILCNSLLLEYLSEKGHWPDNFYAYQLRPQTADTLLASEGTLRCLVHVPDHPDTECEYGYFTLNPSNILNVGQQMGEDDLLEFCWSGRWMSWQHCAAYLLSDLLEPEKQLLLRSKSIVSIFSDAPVPFHKTLENLSSSVDDQRDTSTEGITFILPPVNLPIWSPPSMISEDERDDYLMCRESSQSKSLEPLLRITELHKGAMTPELDTLSVTPEEAGYFSDECGGGRPQMKIHRKRSNKQEKRLSSQGSLTLTSNQLRDLNLRPGVNEVVFSVITKLQGTCQCGCFIYLWDFSTKLVISDIDGTITRSDWLGQLMPLVGYDWIHSNVVRLYDQIALNGYQFIYLSSRPIGQARSTRKFLHAVREGHCHLPDGPILVAPSSVFEAFHKEVIQRKADEFKIACLREVKEVFKSDDKCQENSSPFVAGFGNRLSDIRTYKAVGLKDTQIFTVNYEGRVMCGKYGQNVDPKDESRKNISSKCQTKTTDAANEPNSPPEEQNDGTNSRPETGEIYLTYDTLLSMVQVYFPQPKDRLIHADECSDYTFWRF</sequence>
<dbReference type="Pfam" id="PF08235">
    <property type="entry name" value="LNS2"/>
    <property type="match status" value="1"/>
</dbReference>
<evidence type="ECO:0000256" key="2">
    <source>
        <dbReference type="ARBA" id="ARBA00005476"/>
    </source>
</evidence>
<feature type="region of interest" description="Disordered" evidence="3">
    <location>
        <begin position="653"/>
        <end position="697"/>
    </location>
</feature>
<dbReference type="EMBL" id="LUCM01005569">
    <property type="protein sequence ID" value="KAA0192615.1"/>
    <property type="molecule type" value="Genomic_DNA"/>
</dbReference>